<evidence type="ECO:0000313" key="3">
    <source>
        <dbReference type="Proteomes" id="UP000541444"/>
    </source>
</evidence>
<proteinExistence type="predicted"/>
<dbReference type="InterPro" id="IPR036426">
    <property type="entry name" value="Bulb-type_lectin_dom_sf"/>
</dbReference>
<dbReference type="PANTHER" id="PTHR32444">
    <property type="entry name" value="BULB-TYPE LECTIN DOMAIN-CONTAINING PROTEIN"/>
    <property type="match status" value="1"/>
</dbReference>
<dbReference type="Proteomes" id="UP000541444">
    <property type="component" value="Unassembled WGS sequence"/>
</dbReference>
<dbReference type="Pfam" id="PF01453">
    <property type="entry name" value="B_lectin"/>
    <property type="match status" value="1"/>
</dbReference>
<evidence type="ECO:0000313" key="2">
    <source>
        <dbReference type="EMBL" id="KAF6165937.1"/>
    </source>
</evidence>
<dbReference type="PANTHER" id="PTHR32444:SF118">
    <property type="entry name" value="OS09G0551150 PROTEIN"/>
    <property type="match status" value="1"/>
</dbReference>
<comment type="caution">
    <text evidence="2">The sequence shown here is derived from an EMBL/GenBank/DDBJ whole genome shotgun (WGS) entry which is preliminary data.</text>
</comment>
<protein>
    <recommendedName>
        <fullName evidence="1">Bulb-type lectin domain-containing protein</fullName>
    </recommendedName>
</protein>
<keyword evidence="3" id="KW-1185">Reference proteome</keyword>
<dbReference type="SMART" id="SM00108">
    <property type="entry name" value="B_lectin"/>
    <property type="match status" value="1"/>
</dbReference>
<organism evidence="2 3">
    <name type="scientific">Kingdonia uniflora</name>
    <dbReference type="NCBI Taxonomy" id="39325"/>
    <lineage>
        <taxon>Eukaryota</taxon>
        <taxon>Viridiplantae</taxon>
        <taxon>Streptophyta</taxon>
        <taxon>Embryophyta</taxon>
        <taxon>Tracheophyta</taxon>
        <taxon>Spermatophyta</taxon>
        <taxon>Magnoliopsida</taxon>
        <taxon>Ranunculales</taxon>
        <taxon>Circaeasteraceae</taxon>
        <taxon>Kingdonia</taxon>
    </lineage>
</organism>
<dbReference type="CDD" id="cd00028">
    <property type="entry name" value="B_lectin"/>
    <property type="match status" value="1"/>
</dbReference>
<name>A0A7J7NFJ8_9MAGN</name>
<evidence type="ECO:0000259" key="1">
    <source>
        <dbReference type="PROSITE" id="PS50927"/>
    </source>
</evidence>
<dbReference type="AlphaFoldDB" id="A0A7J7NFJ8"/>
<dbReference type="OrthoDB" id="1936886at2759"/>
<sequence>MLVSTGESFKLGFFSPSNSSRNRYLGIWFNKISNRTVVWATNINHPLTDSSGLLKLNENWNLVLLNGTNSVIWSSSSSKHTKADDPVIAQLLDSDILVLRYESNNDPEIYIWQSFNYPLDSLLPGMKLGCLEGFKPKLQEDWDQMDWSGGYTPKTELDYLNGDGFVKARV</sequence>
<reference evidence="2 3" key="1">
    <citation type="journal article" date="2020" name="IScience">
        <title>Genome Sequencing of the Endangered Kingdonia uniflora (Circaeasteraceae, Ranunculales) Reveals Potential Mechanisms of Evolutionary Specialization.</title>
        <authorList>
            <person name="Sun Y."/>
            <person name="Deng T."/>
            <person name="Zhang A."/>
            <person name="Moore M.J."/>
            <person name="Landis J.B."/>
            <person name="Lin N."/>
            <person name="Zhang H."/>
            <person name="Zhang X."/>
            <person name="Huang J."/>
            <person name="Zhang X."/>
            <person name="Sun H."/>
            <person name="Wang H."/>
        </authorList>
    </citation>
    <scope>NUCLEOTIDE SEQUENCE [LARGE SCALE GENOMIC DNA]</scope>
    <source>
        <strain evidence="2">TB1705</strain>
        <tissue evidence="2">Leaf</tissue>
    </source>
</reference>
<dbReference type="Gene3D" id="2.90.10.10">
    <property type="entry name" value="Bulb-type lectin domain"/>
    <property type="match status" value="1"/>
</dbReference>
<dbReference type="InterPro" id="IPR001480">
    <property type="entry name" value="Bulb-type_lectin_dom"/>
</dbReference>
<feature type="domain" description="Bulb-type lectin" evidence="1">
    <location>
        <begin position="1"/>
        <end position="112"/>
    </location>
</feature>
<dbReference type="SUPFAM" id="SSF51110">
    <property type="entry name" value="alpha-D-mannose-specific plant lectins"/>
    <property type="match status" value="1"/>
</dbReference>
<accession>A0A7J7NFJ8</accession>
<gene>
    <name evidence="2" type="ORF">GIB67_012834</name>
</gene>
<dbReference type="PROSITE" id="PS50927">
    <property type="entry name" value="BULB_LECTIN"/>
    <property type="match status" value="1"/>
</dbReference>
<dbReference type="EMBL" id="JACGCM010000816">
    <property type="protein sequence ID" value="KAF6165937.1"/>
    <property type="molecule type" value="Genomic_DNA"/>
</dbReference>